<gene>
    <name evidence="2" type="ORF">BJ508DRAFT_175063</name>
</gene>
<feature type="transmembrane region" description="Helical" evidence="1">
    <location>
        <begin position="432"/>
        <end position="452"/>
    </location>
</feature>
<organism evidence="2 3">
    <name type="scientific">Ascobolus immersus RN42</name>
    <dbReference type="NCBI Taxonomy" id="1160509"/>
    <lineage>
        <taxon>Eukaryota</taxon>
        <taxon>Fungi</taxon>
        <taxon>Dikarya</taxon>
        <taxon>Ascomycota</taxon>
        <taxon>Pezizomycotina</taxon>
        <taxon>Pezizomycetes</taxon>
        <taxon>Pezizales</taxon>
        <taxon>Ascobolaceae</taxon>
        <taxon>Ascobolus</taxon>
    </lineage>
</organism>
<keyword evidence="3" id="KW-1185">Reference proteome</keyword>
<dbReference type="EMBL" id="ML119732">
    <property type="protein sequence ID" value="RPA77094.1"/>
    <property type="molecule type" value="Genomic_DNA"/>
</dbReference>
<proteinExistence type="predicted"/>
<evidence type="ECO:0000313" key="2">
    <source>
        <dbReference type="EMBL" id="RPA77094.1"/>
    </source>
</evidence>
<dbReference type="Gene3D" id="3.40.50.1460">
    <property type="match status" value="1"/>
</dbReference>
<dbReference type="OrthoDB" id="4760831at2759"/>
<keyword evidence="1" id="KW-0472">Membrane</keyword>
<keyword evidence="1" id="KW-1133">Transmembrane helix</keyword>
<keyword evidence="1" id="KW-0812">Transmembrane</keyword>
<evidence type="ECO:0000256" key="1">
    <source>
        <dbReference type="SAM" id="Phobius"/>
    </source>
</evidence>
<reference evidence="2 3" key="1">
    <citation type="journal article" date="2018" name="Nat. Ecol. Evol.">
        <title>Pezizomycetes genomes reveal the molecular basis of ectomycorrhizal truffle lifestyle.</title>
        <authorList>
            <person name="Murat C."/>
            <person name="Payen T."/>
            <person name="Noel B."/>
            <person name="Kuo A."/>
            <person name="Morin E."/>
            <person name="Chen J."/>
            <person name="Kohler A."/>
            <person name="Krizsan K."/>
            <person name="Balestrini R."/>
            <person name="Da Silva C."/>
            <person name="Montanini B."/>
            <person name="Hainaut M."/>
            <person name="Levati E."/>
            <person name="Barry K.W."/>
            <person name="Belfiori B."/>
            <person name="Cichocki N."/>
            <person name="Clum A."/>
            <person name="Dockter R.B."/>
            <person name="Fauchery L."/>
            <person name="Guy J."/>
            <person name="Iotti M."/>
            <person name="Le Tacon F."/>
            <person name="Lindquist E.A."/>
            <person name="Lipzen A."/>
            <person name="Malagnac F."/>
            <person name="Mello A."/>
            <person name="Molinier V."/>
            <person name="Miyauchi S."/>
            <person name="Poulain J."/>
            <person name="Riccioni C."/>
            <person name="Rubini A."/>
            <person name="Sitrit Y."/>
            <person name="Splivallo R."/>
            <person name="Traeger S."/>
            <person name="Wang M."/>
            <person name="Zifcakova L."/>
            <person name="Wipf D."/>
            <person name="Zambonelli A."/>
            <person name="Paolocci F."/>
            <person name="Nowrousian M."/>
            <person name="Ottonello S."/>
            <person name="Baldrian P."/>
            <person name="Spatafora J.W."/>
            <person name="Henrissat B."/>
            <person name="Nagy L.G."/>
            <person name="Aury J.M."/>
            <person name="Wincker P."/>
            <person name="Grigoriev I.V."/>
            <person name="Bonfante P."/>
            <person name="Martin F.M."/>
        </authorList>
    </citation>
    <scope>NUCLEOTIDE SEQUENCE [LARGE SCALE GENOMIC DNA]</scope>
    <source>
        <strain evidence="2 3">RN42</strain>
    </source>
</reference>
<sequence length="457" mass="51977">MSSSVRMRLVLFFFRGFPFLSKFKLEPKLTAQVHELEEFLQTEFRYTTHRIEIHNEKRADQQVSMELSRLIYENDDDDNLHIAYYAGHGVPTAKNKDEIGFVPRSDPTVRAADFDHLPWSTIEQTLGKAHGHRLCILDCCYSGNVSRSVFAPSQDLHNFEILSASSYGGTTPGPGPNSFTKALMWALKSLLREFGDRGFTTTHLRLRIREAPEFPKTQHPAPVKEINHHARSRIVLHPLKGEHSATDVNHPESSPVLSPQSTCSIGRYVVGLSFFFEDMPDKAKIDELSVCIKKCREEVDGLCSIGWDGLARVGIAQRAIVQHFNVTQQRQQRREYLCRKYSKPFLALVRDRKSEAVGNSRPSMRKTKTLVMVKELSKFSWTGYEHSQRLSTVKESVECWQDNVQELIEMETGKPHVLAKILGSRKPAYHSFALMALAFSICLFCPLCMFVLKDAGS</sequence>
<protein>
    <submittedName>
        <fullName evidence="2">Uncharacterized protein</fullName>
    </submittedName>
</protein>
<dbReference type="AlphaFoldDB" id="A0A3N4I5H8"/>
<dbReference type="STRING" id="1160509.A0A3N4I5H8"/>
<dbReference type="Proteomes" id="UP000275078">
    <property type="component" value="Unassembled WGS sequence"/>
</dbReference>
<evidence type="ECO:0000313" key="3">
    <source>
        <dbReference type="Proteomes" id="UP000275078"/>
    </source>
</evidence>
<accession>A0A3N4I5H8</accession>
<name>A0A3N4I5H8_ASCIM</name>